<dbReference type="Gene3D" id="3.30.565.10">
    <property type="entry name" value="Histidine kinase-like ATPase, C-terminal domain"/>
    <property type="match status" value="1"/>
</dbReference>
<dbReference type="GO" id="GO:0004673">
    <property type="term" value="F:protein histidine kinase activity"/>
    <property type="evidence" value="ECO:0007669"/>
    <property type="project" value="UniProtKB-EC"/>
</dbReference>
<dbReference type="SMART" id="SM00387">
    <property type="entry name" value="HATPase_c"/>
    <property type="match status" value="1"/>
</dbReference>
<comment type="catalytic activity">
    <reaction evidence="1">
        <text>ATP + protein L-histidine = ADP + protein N-phospho-L-histidine.</text>
        <dbReference type="EC" id="2.7.13.3"/>
    </reaction>
</comment>
<evidence type="ECO:0000256" key="7">
    <source>
        <dbReference type="ARBA" id="ARBA00023012"/>
    </source>
</evidence>
<keyword evidence="3" id="KW-0808">Transferase</keyword>
<dbReference type="InterPro" id="IPR005467">
    <property type="entry name" value="His_kinase_dom"/>
</dbReference>
<feature type="transmembrane region" description="Helical" evidence="8">
    <location>
        <begin position="42"/>
        <end position="62"/>
    </location>
</feature>
<dbReference type="EMBL" id="CP062983">
    <property type="protein sequence ID" value="QPC82306.1"/>
    <property type="molecule type" value="Genomic_DNA"/>
</dbReference>
<evidence type="ECO:0000256" key="5">
    <source>
        <dbReference type="ARBA" id="ARBA00022777"/>
    </source>
</evidence>
<keyword evidence="11" id="KW-1185">Reference proteome</keyword>
<evidence type="ECO:0000256" key="4">
    <source>
        <dbReference type="ARBA" id="ARBA00022741"/>
    </source>
</evidence>
<keyword evidence="7" id="KW-0902">Two-component regulatory system</keyword>
<proteinExistence type="predicted"/>
<dbReference type="InterPro" id="IPR036890">
    <property type="entry name" value="HATPase_C_sf"/>
</dbReference>
<dbReference type="InterPro" id="IPR050351">
    <property type="entry name" value="BphY/WalK/GraS-like"/>
</dbReference>
<accession>A0A7S8IE73</accession>
<reference evidence="10 11" key="1">
    <citation type="submission" date="2020-02" db="EMBL/GenBank/DDBJ databases">
        <authorList>
            <person name="Zheng R.K."/>
            <person name="Sun C.M."/>
        </authorList>
    </citation>
    <scope>NUCLEOTIDE SEQUENCE [LARGE SCALE GENOMIC DNA]</scope>
    <source>
        <strain evidence="11">rifampicinis</strain>
    </source>
</reference>
<evidence type="ECO:0000256" key="8">
    <source>
        <dbReference type="SAM" id="Phobius"/>
    </source>
</evidence>
<keyword evidence="8" id="KW-0472">Membrane</keyword>
<feature type="domain" description="Histidine kinase" evidence="9">
    <location>
        <begin position="157"/>
        <end position="277"/>
    </location>
</feature>
<dbReference type="AlphaFoldDB" id="A0A7S8IE73"/>
<evidence type="ECO:0000256" key="3">
    <source>
        <dbReference type="ARBA" id="ARBA00022679"/>
    </source>
</evidence>
<keyword evidence="8" id="KW-1133">Transmembrane helix</keyword>
<dbReference type="GO" id="GO:0007234">
    <property type="term" value="P:osmosensory signaling via phosphorelay pathway"/>
    <property type="evidence" value="ECO:0007669"/>
    <property type="project" value="TreeGrafter"/>
</dbReference>
<dbReference type="InterPro" id="IPR003594">
    <property type="entry name" value="HATPase_dom"/>
</dbReference>
<dbReference type="GO" id="GO:0000156">
    <property type="term" value="F:phosphorelay response regulator activity"/>
    <property type="evidence" value="ECO:0007669"/>
    <property type="project" value="TreeGrafter"/>
</dbReference>
<keyword evidence="4" id="KW-0547">Nucleotide-binding</keyword>
<dbReference type="InterPro" id="IPR004358">
    <property type="entry name" value="Sig_transdc_His_kin-like_C"/>
</dbReference>
<dbReference type="RefSeq" id="WP_195170375.1">
    <property type="nucleotide sequence ID" value="NZ_CP062983.1"/>
</dbReference>
<dbReference type="PROSITE" id="PS50109">
    <property type="entry name" value="HIS_KIN"/>
    <property type="match status" value="1"/>
</dbReference>
<dbReference type="GO" id="GO:0030295">
    <property type="term" value="F:protein kinase activator activity"/>
    <property type="evidence" value="ECO:0007669"/>
    <property type="project" value="TreeGrafter"/>
</dbReference>
<evidence type="ECO:0000256" key="2">
    <source>
        <dbReference type="ARBA" id="ARBA00012438"/>
    </source>
</evidence>
<organism evidence="10 11">
    <name type="scientific">Phototrophicus methaneseepsis</name>
    <dbReference type="NCBI Taxonomy" id="2710758"/>
    <lineage>
        <taxon>Bacteria</taxon>
        <taxon>Bacillati</taxon>
        <taxon>Chloroflexota</taxon>
        <taxon>Candidatus Thermofontia</taxon>
        <taxon>Phototrophicales</taxon>
        <taxon>Phototrophicaceae</taxon>
        <taxon>Phototrophicus</taxon>
    </lineage>
</organism>
<evidence type="ECO:0000256" key="1">
    <source>
        <dbReference type="ARBA" id="ARBA00000085"/>
    </source>
</evidence>
<sequence>MPTANYDKLLEPISDIRVTCESLLTEAFGRMGGDQRESVKTMYASAGGLYALVMDIITSLGLTNVARRRYIRDKASDVIVPLIEESQSLLDGVDGPLEEEQTVAIMFINEVSHNLRQNFRVLWNYSEALHRIGRLNKRIVDVTLLFESLKAPTSYPLNIVYEVVPNVPDIFCDKTRITQALEALIDNVARHSGSDVVHIRASRERGMILITVRDQGNGIPANAMKNVLEPFFQVDTITDGLGLGLPMAAALVSWHQGQMRLKNDNGLVVELYLPIAT</sequence>
<protein>
    <recommendedName>
        <fullName evidence="2">histidine kinase</fullName>
        <ecNumber evidence="2">2.7.13.3</ecNumber>
    </recommendedName>
</protein>
<evidence type="ECO:0000256" key="6">
    <source>
        <dbReference type="ARBA" id="ARBA00022840"/>
    </source>
</evidence>
<keyword evidence="8" id="KW-0812">Transmembrane</keyword>
<dbReference type="PRINTS" id="PR00344">
    <property type="entry name" value="BCTRLSENSOR"/>
</dbReference>
<name>A0A7S8IE73_9CHLR</name>
<keyword evidence="6" id="KW-0067">ATP-binding</keyword>
<evidence type="ECO:0000313" key="10">
    <source>
        <dbReference type="EMBL" id="QPC82306.1"/>
    </source>
</evidence>
<dbReference type="PANTHER" id="PTHR42878">
    <property type="entry name" value="TWO-COMPONENT HISTIDINE KINASE"/>
    <property type="match status" value="1"/>
</dbReference>
<dbReference type="EC" id="2.7.13.3" evidence="2"/>
<gene>
    <name evidence="10" type="ORF">G4Y79_21900</name>
</gene>
<dbReference type="Pfam" id="PF02518">
    <property type="entry name" value="HATPase_c"/>
    <property type="match status" value="1"/>
</dbReference>
<evidence type="ECO:0000259" key="9">
    <source>
        <dbReference type="PROSITE" id="PS50109"/>
    </source>
</evidence>
<dbReference type="GO" id="GO:0005524">
    <property type="term" value="F:ATP binding"/>
    <property type="evidence" value="ECO:0007669"/>
    <property type="project" value="UniProtKB-KW"/>
</dbReference>
<dbReference type="PANTHER" id="PTHR42878:SF7">
    <property type="entry name" value="SENSOR HISTIDINE KINASE GLRK"/>
    <property type="match status" value="1"/>
</dbReference>
<keyword evidence="5 10" id="KW-0418">Kinase</keyword>
<dbReference type="SUPFAM" id="SSF55874">
    <property type="entry name" value="ATPase domain of HSP90 chaperone/DNA topoisomerase II/histidine kinase"/>
    <property type="match status" value="1"/>
</dbReference>
<dbReference type="Proteomes" id="UP000594468">
    <property type="component" value="Chromosome"/>
</dbReference>
<evidence type="ECO:0000313" key="11">
    <source>
        <dbReference type="Proteomes" id="UP000594468"/>
    </source>
</evidence>
<dbReference type="KEGG" id="pmet:G4Y79_21900"/>